<dbReference type="EMBL" id="LR778114">
    <property type="protein sequence ID" value="CAB1129276.1"/>
    <property type="molecule type" value="Genomic_DNA"/>
</dbReference>
<dbReference type="InterPro" id="IPR001451">
    <property type="entry name" value="Hexapep"/>
</dbReference>
<protein>
    <submittedName>
        <fullName evidence="1">Gamma carbonic anhydrase family protein</fullName>
    </submittedName>
</protein>
<organism evidence="1 2">
    <name type="scientific">Candidatus Hydrogenisulfobacillus filiaventi</name>
    <dbReference type="NCBI Taxonomy" id="2707344"/>
    <lineage>
        <taxon>Bacteria</taxon>
        <taxon>Bacillati</taxon>
        <taxon>Bacillota</taxon>
        <taxon>Clostridia</taxon>
        <taxon>Eubacteriales</taxon>
        <taxon>Clostridiales Family XVII. Incertae Sedis</taxon>
        <taxon>Candidatus Hydrogenisulfobacillus</taxon>
    </lineage>
</organism>
<dbReference type="CDD" id="cd04645">
    <property type="entry name" value="LbH_gamma_CA_like"/>
    <property type="match status" value="1"/>
</dbReference>
<dbReference type="Proteomes" id="UP000503399">
    <property type="component" value="Chromosome"/>
</dbReference>
<dbReference type="PANTHER" id="PTHR13061">
    <property type="entry name" value="DYNACTIN SUBUNIT P25"/>
    <property type="match status" value="1"/>
</dbReference>
<keyword evidence="2" id="KW-1185">Reference proteome</keyword>
<accession>A0A6F8ZHL5</accession>
<dbReference type="KEGG" id="hfv:R50_1775"/>
<gene>
    <name evidence="1" type="ORF">R50_1775</name>
</gene>
<sequence>MLLKVGERDPVVQEPVFLAPGSFVIGSVRLAAGASVWFNAVIRADSETIEVGPDSNIQDNVVLHADPGFPCRIGAGVTVGHGAVVHGATVEDNVLIGIGAVVLNGARIGAGSLVAAGAVIPEGREIPPGSLVAGVPGRVVRSLTEEERAAIRASAREYRERWETGGWAVR</sequence>
<name>A0A6F8ZHL5_9FIRM</name>
<dbReference type="InterPro" id="IPR047324">
    <property type="entry name" value="LbH_gamma_CA-like"/>
</dbReference>
<evidence type="ECO:0000313" key="1">
    <source>
        <dbReference type="EMBL" id="CAB1129276.1"/>
    </source>
</evidence>
<reference evidence="1 2" key="1">
    <citation type="submission" date="2020-02" db="EMBL/GenBank/DDBJ databases">
        <authorList>
            <person name="Hogendoorn C."/>
        </authorList>
    </citation>
    <scope>NUCLEOTIDE SEQUENCE [LARGE SCALE GENOMIC DNA]</scope>
    <source>
        <strain evidence="1">R501</strain>
    </source>
</reference>
<evidence type="ECO:0000313" key="2">
    <source>
        <dbReference type="Proteomes" id="UP000503399"/>
    </source>
</evidence>
<dbReference type="AlphaFoldDB" id="A0A6F8ZHL5"/>
<dbReference type="PANTHER" id="PTHR13061:SF29">
    <property type="entry name" value="GAMMA CARBONIC ANHYDRASE-LIKE 1, MITOCHONDRIAL-RELATED"/>
    <property type="match status" value="1"/>
</dbReference>
<dbReference type="InterPro" id="IPR050484">
    <property type="entry name" value="Transf_Hexapept/Carb_Anhydrase"/>
</dbReference>
<proteinExistence type="predicted"/>
<dbReference type="Pfam" id="PF00132">
    <property type="entry name" value="Hexapep"/>
    <property type="match status" value="1"/>
</dbReference>
<dbReference type="InterPro" id="IPR011004">
    <property type="entry name" value="Trimer_LpxA-like_sf"/>
</dbReference>
<dbReference type="SUPFAM" id="SSF51161">
    <property type="entry name" value="Trimeric LpxA-like enzymes"/>
    <property type="match status" value="1"/>
</dbReference>
<dbReference type="Gene3D" id="2.160.10.10">
    <property type="entry name" value="Hexapeptide repeat proteins"/>
    <property type="match status" value="1"/>
</dbReference>